<protein>
    <recommendedName>
        <fullName evidence="2">Borealin N-terminal domain-containing protein</fullName>
    </recommendedName>
</protein>
<sequence>RTSVAQLLSPTRRTSSWGTVLKKVVLHHQVSGMPPRVRKAVLASVPEDDEVVGEGGEPGSSTPPLPAELRSQYKSLEAQLEARIAEIWSATEDAVLGLQNECRRQLVKLPKSVRSMTLARLREELPDDYSAAGLREVQEKLASLAAPPPLAPGTRARGTTRKRAAGEPTTVLRTVQTRRMAARTGDEAAGPAGPPLPAPRPGAHQDKGPGGDPAPKDFTAAAPGPPGRPPVPPRRGGAAPPRAAAPAGTLFNGLPLATPLPFSGPAVQMPITYVTEQKRAGGRFTAAAAPPSAVVLQAASGAQYAVSRLEDLEGLPGGEADALLDSLRAQREFLDRLLANSINTRRGGRGRK</sequence>
<feature type="domain" description="Borealin N-terminal" evidence="2">
    <location>
        <begin position="76"/>
        <end position="123"/>
    </location>
</feature>
<dbReference type="InterPro" id="IPR018851">
    <property type="entry name" value="Borealin_N"/>
</dbReference>
<feature type="compositionally biased region" description="Pro residues" evidence="1">
    <location>
        <begin position="223"/>
        <end position="233"/>
    </location>
</feature>
<reference evidence="3" key="1">
    <citation type="submission" date="2015-08" db="EMBL/GenBank/DDBJ databases">
        <authorList>
            <person name="Babu N.S."/>
            <person name="Beckwith C.J."/>
            <person name="Beseler K.G."/>
            <person name="Brison A."/>
            <person name="Carone J.V."/>
            <person name="Caskin T.P."/>
            <person name="Diamond M."/>
            <person name="Durham M.E."/>
            <person name="Foxe J.M."/>
            <person name="Go M."/>
            <person name="Henderson B.A."/>
            <person name="Jones I.B."/>
            <person name="McGettigan J.A."/>
            <person name="Micheletti S.J."/>
            <person name="Nasrallah M.E."/>
            <person name="Ortiz D."/>
            <person name="Piller C.R."/>
            <person name="Privatt S.R."/>
            <person name="Schneider S.L."/>
            <person name="Sharp S."/>
            <person name="Smith T.C."/>
            <person name="Stanton J.D."/>
            <person name="Ullery H.E."/>
            <person name="Wilson R.J."/>
            <person name="Serrano M.G."/>
            <person name="Buck G."/>
            <person name="Lee V."/>
            <person name="Wang Y."/>
            <person name="Carvalho R."/>
            <person name="Voegtly L."/>
            <person name="Shi R."/>
            <person name="Duckworth R."/>
            <person name="Johnson A."/>
            <person name="Loviza R."/>
            <person name="Walstead R."/>
            <person name="Shah Z."/>
            <person name="Kiflezghi M."/>
            <person name="Wade K."/>
            <person name="Ball S.L."/>
            <person name="Bradley K.W."/>
            <person name="Asai D.J."/>
            <person name="Bowman C.A."/>
            <person name="Russell D.A."/>
            <person name="Pope W.H."/>
            <person name="Jacobs-Sera D."/>
            <person name="Hendrix R.W."/>
            <person name="Hatfull G.F."/>
        </authorList>
    </citation>
    <scope>NUCLEOTIDE SEQUENCE</scope>
</reference>
<gene>
    <name evidence="3" type="ORF">g.7197</name>
</gene>
<organism evidence="3">
    <name type="scientific">Auxenochlorella protothecoides</name>
    <name type="common">Green microalga</name>
    <name type="synonym">Chlorella protothecoides</name>
    <dbReference type="NCBI Taxonomy" id="3075"/>
    <lineage>
        <taxon>Eukaryota</taxon>
        <taxon>Viridiplantae</taxon>
        <taxon>Chlorophyta</taxon>
        <taxon>core chlorophytes</taxon>
        <taxon>Trebouxiophyceae</taxon>
        <taxon>Chlorellales</taxon>
        <taxon>Chlorellaceae</taxon>
        <taxon>Auxenochlorella</taxon>
    </lineage>
</organism>
<feature type="non-terminal residue" evidence="3">
    <location>
        <position position="1"/>
    </location>
</feature>
<accession>A0A1D2A9C4</accession>
<dbReference type="AlphaFoldDB" id="A0A1D2A9C4"/>
<feature type="region of interest" description="Disordered" evidence="1">
    <location>
        <begin position="141"/>
        <end position="246"/>
    </location>
</feature>
<evidence type="ECO:0000313" key="3">
    <source>
        <dbReference type="EMBL" id="JAT75816.1"/>
    </source>
</evidence>
<evidence type="ECO:0000259" key="2">
    <source>
        <dbReference type="Pfam" id="PF10444"/>
    </source>
</evidence>
<proteinExistence type="predicted"/>
<dbReference type="Pfam" id="PF10444">
    <property type="entry name" value="Nbl1_Borealin_N"/>
    <property type="match status" value="1"/>
</dbReference>
<feature type="compositionally biased region" description="Low complexity" evidence="1">
    <location>
        <begin position="234"/>
        <end position="246"/>
    </location>
</feature>
<name>A0A1D2A9C4_AUXPR</name>
<evidence type="ECO:0000256" key="1">
    <source>
        <dbReference type="SAM" id="MobiDB-lite"/>
    </source>
</evidence>
<dbReference type="EMBL" id="GDKF01002806">
    <property type="protein sequence ID" value="JAT75816.1"/>
    <property type="molecule type" value="Transcribed_RNA"/>
</dbReference>